<comment type="caution">
    <text evidence="1">The sequence shown here is derived from an EMBL/GenBank/DDBJ whole genome shotgun (WGS) entry which is preliminary data.</text>
</comment>
<organism evidence="1">
    <name type="scientific">marine sediment metagenome</name>
    <dbReference type="NCBI Taxonomy" id="412755"/>
    <lineage>
        <taxon>unclassified sequences</taxon>
        <taxon>metagenomes</taxon>
        <taxon>ecological metagenomes</taxon>
    </lineage>
</organism>
<reference evidence="1" key="1">
    <citation type="journal article" date="2015" name="Nature">
        <title>Complex archaea that bridge the gap between prokaryotes and eukaryotes.</title>
        <authorList>
            <person name="Spang A."/>
            <person name="Saw J.H."/>
            <person name="Jorgensen S.L."/>
            <person name="Zaremba-Niedzwiedzka K."/>
            <person name="Martijn J."/>
            <person name="Lind A.E."/>
            <person name="van Eijk R."/>
            <person name="Schleper C."/>
            <person name="Guy L."/>
            <person name="Ettema T.J."/>
        </authorList>
    </citation>
    <scope>NUCLEOTIDE SEQUENCE</scope>
</reference>
<protein>
    <submittedName>
        <fullName evidence="1">Uncharacterized protein</fullName>
    </submittedName>
</protein>
<dbReference type="EMBL" id="LAZR01040828">
    <property type="protein sequence ID" value="KKL13513.1"/>
    <property type="molecule type" value="Genomic_DNA"/>
</dbReference>
<name>A0A0F9DNG9_9ZZZZ</name>
<proteinExistence type="predicted"/>
<accession>A0A0F9DNG9</accession>
<dbReference type="AlphaFoldDB" id="A0A0F9DNG9"/>
<evidence type="ECO:0000313" key="1">
    <source>
        <dbReference type="EMBL" id="KKL13513.1"/>
    </source>
</evidence>
<gene>
    <name evidence="1" type="ORF">LCGC14_2525010</name>
</gene>
<sequence>MAVPPPPPRVTGEIDKDIVALVQWASDFHKAVVLENAFLKTAGQFDPGTFDPASLPDPASTTIAKAQNTANQAYILAAAAQDDMDDQVSGEITVSDADPSATHIFAEAQPDTSYSVVLAAKSKTGAPATGAYEIAEQVYTTADFTITVEAAPGVGSSVTFVWHLRR</sequence>